<name>A0A9P8VVE4_9HYPO</name>
<feature type="transmembrane region" description="Helical" evidence="2">
    <location>
        <begin position="119"/>
        <end position="142"/>
    </location>
</feature>
<keyword evidence="2" id="KW-0472">Membrane</keyword>
<dbReference type="OrthoDB" id="5340195at2759"/>
<feature type="region of interest" description="Disordered" evidence="1">
    <location>
        <begin position="1"/>
        <end position="64"/>
    </location>
</feature>
<dbReference type="PANTHER" id="PTHR35041:SF3">
    <property type="entry name" value="FORMYLMETHIONINE DEFORMYLASE-LIKE PROTEIN"/>
    <property type="match status" value="1"/>
</dbReference>
<keyword evidence="2" id="KW-0812">Transmembrane</keyword>
<dbReference type="PANTHER" id="PTHR35041">
    <property type="entry name" value="MEDIATOR OF RNA POLYMERASE II TRANSCRIPTION SUBUNIT 1"/>
    <property type="match status" value="1"/>
</dbReference>
<evidence type="ECO:0000256" key="2">
    <source>
        <dbReference type="SAM" id="Phobius"/>
    </source>
</evidence>
<dbReference type="AlphaFoldDB" id="A0A9P8VVE4"/>
<organism evidence="3 4">
    <name type="scientific">Thelonectria olida</name>
    <dbReference type="NCBI Taxonomy" id="1576542"/>
    <lineage>
        <taxon>Eukaryota</taxon>
        <taxon>Fungi</taxon>
        <taxon>Dikarya</taxon>
        <taxon>Ascomycota</taxon>
        <taxon>Pezizomycotina</taxon>
        <taxon>Sordariomycetes</taxon>
        <taxon>Hypocreomycetidae</taxon>
        <taxon>Hypocreales</taxon>
        <taxon>Nectriaceae</taxon>
        <taxon>Thelonectria</taxon>
    </lineage>
</organism>
<sequence length="760" mass="85094">MESHLMQSPTDRNGPRVREDESTLESDEARNPSPLDSQSTLLASGAPTNTDEENGNCEKTPRPRHSRWRVIPWDNSFWTVYQKKPWSMYLFLIAGTLFAVGHHLFYWRLDNKEAKHQSLMLRYGTILAFCSKASLGAAVMLARRQRIWMVVRQRVVRLRTIDSIFTAAEDITALFDWKAIKKAKVATCMAIYIWVTPLIVVLTSETLSIVSGTKEETALCPEARTLNFSHEAALDWREGIRIDDINANSLSEWNTTMSPPEAGDPDSFDYWTDVSLMGKILVQRVLYLQQAVARENAAREVCTANWNCSYVVDFVGPGYKCEEVASGIGSKTKKLGKAEPPFGTEDIVPEGKYTYLALIDEGEYNTHQLDSGPGGIPLIPPPFPRLLGAFKVEPIIWIGYSTVDDYSKLQPANRSMEGWDDAYTPKIMGCEHYEVKYKVQFNYTNGEQSYKIKDRKFIGKLIDTTFIRGKKDASDGTWDNSTASPTSNFILARDVQNYRRIAAYHSLGKEFRSFLNGTIGLPGYLVNTDILKTSILTLPNFLPKRNLQQEIPKMYEDIVISLLSNPTFVVVSWANDDSIVTGRGLGGDSTNYTCIRSRPTTFFDYNKAQLCIIYSLSIAIAAVGVLLGLQAAHQEGVMHDVKPSSIIKAARPHSLTEEQCGDQDIKDLKVGFGWERDVAQYDTLERVTIEVGVIIEEFQSAIRDSDAGGPEVDKGAKQARLNGPSGVPDYVIQDSFQLHGSNVPASFVRIFEKVKANETQ</sequence>
<feature type="compositionally biased region" description="Polar residues" evidence="1">
    <location>
        <begin position="1"/>
        <end position="11"/>
    </location>
</feature>
<dbReference type="Gene3D" id="3.40.30.10">
    <property type="entry name" value="Glutaredoxin"/>
    <property type="match status" value="1"/>
</dbReference>
<protein>
    <submittedName>
        <fullName evidence="3">Uncharacterized protein</fullName>
    </submittedName>
</protein>
<accession>A0A9P8VVE4</accession>
<feature type="transmembrane region" description="Helical" evidence="2">
    <location>
        <begin position="86"/>
        <end position="107"/>
    </location>
</feature>
<keyword evidence="2" id="KW-1133">Transmembrane helix</keyword>
<reference evidence="3 4" key="1">
    <citation type="journal article" date="2021" name="Nat. Commun.">
        <title>Genetic determinants of endophytism in the Arabidopsis root mycobiome.</title>
        <authorList>
            <person name="Mesny F."/>
            <person name="Miyauchi S."/>
            <person name="Thiergart T."/>
            <person name="Pickel B."/>
            <person name="Atanasova L."/>
            <person name="Karlsson M."/>
            <person name="Huettel B."/>
            <person name="Barry K.W."/>
            <person name="Haridas S."/>
            <person name="Chen C."/>
            <person name="Bauer D."/>
            <person name="Andreopoulos W."/>
            <person name="Pangilinan J."/>
            <person name="LaButti K."/>
            <person name="Riley R."/>
            <person name="Lipzen A."/>
            <person name="Clum A."/>
            <person name="Drula E."/>
            <person name="Henrissat B."/>
            <person name="Kohler A."/>
            <person name="Grigoriev I.V."/>
            <person name="Martin F.M."/>
            <person name="Hacquard S."/>
        </authorList>
    </citation>
    <scope>NUCLEOTIDE SEQUENCE [LARGE SCALE GENOMIC DNA]</scope>
    <source>
        <strain evidence="3 4">MPI-CAGE-CH-0241</strain>
    </source>
</reference>
<feature type="compositionally biased region" description="Polar residues" evidence="1">
    <location>
        <begin position="34"/>
        <end position="49"/>
    </location>
</feature>
<evidence type="ECO:0000313" key="4">
    <source>
        <dbReference type="Proteomes" id="UP000777438"/>
    </source>
</evidence>
<keyword evidence="4" id="KW-1185">Reference proteome</keyword>
<evidence type="ECO:0000313" key="3">
    <source>
        <dbReference type="EMBL" id="KAH6874374.1"/>
    </source>
</evidence>
<feature type="transmembrane region" description="Helical" evidence="2">
    <location>
        <begin position="185"/>
        <end position="204"/>
    </location>
</feature>
<dbReference type="EMBL" id="JAGPYM010000039">
    <property type="protein sequence ID" value="KAH6874374.1"/>
    <property type="molecule type" value="Genomic_DNA"/>
</dbReference>
<gene>
    <name evidence="3" type="ORF">B0T10DRAFT_567301</name>
</gene>
<proteinExistence type="predicted"/>
<evidence type="ECO:0000256" key="1">
    <source>
        <dbReference type="SAM" id="MobiDB-lite"/>
    </source>
</evidence>
<dbReference type="Proteomes" id="UP000777438">
    <property type="component" value="Unassembled WGS sequence"/>
</dbReference>
<comment type="caution">
    <text evidence="3">The sequence shown here is derived from an EMBL/GenBank/DDBJ whole genome shotgun (WGS) entry which is preliminary data.</text>
</comment>